<keyword evidence="1" id="KW-0175">Coiled coil</keyword>
<accession>A0ABS9BW96</accession>
<sequence length="99" mass="11465">MSKSVESIQKCLDKLGIEYSSLEKQMAGVNEKNVKDINVTELAKRLTECQNEIEALTKKLEEIKMSSVELNDVGQDKVNYERRSRSYLKVRRLYPILNI</sequence>
<name>A0ABS9BW96_9BACT</name>
<organism evidence="2 3">
    <name type="scientific">Mariniradius sediminis</name>
    <dbReference type="NCBI Taxonomy" id="2909237"/>
    <lineage>
        <taxon>Bacteria</taxon>
        <taxon>Pseudomonadati</taxon>
        <taxon>Bacteroidota</taxon>
        <taxon>Cytophagia</taxon>
        <taxon>Cytophagales</taxon>
        <taxon>Cyclobacteriaceae</taxon>
        <taxon>Mariniradius</taxon>
    </lineage>
</organism>
<gene>
    <name evidence="2" type="ORF">L0U89_14860</name>
</gene>
<evidence type="ECO:0000313" key="2">
    <source>
        <dbReference type="EMBL" id="MCF1752342.1"/>
    </source>
</evidence>
<reference evidence="2 3" key="1">
    <citation type="submission" date="2022-01" db="EMBL/GenBank/DDBJ databases">
        <title>Mariniradius saccharolyticus sp. nov., isolated from sediment of a river.</title>
        <authorList>
            <person name="Liu H."/>
        </authorList>
    </citation>
    <scope>NUCLEOTIDE SEQUENCE [LARGE SCALE GENOMIC DNA]</scope>
    <source>
        <strain evidence="2 3">RY-2</strain>
    </source>
</reference>
<keyword evidence="3" id="KW-1185">Reference proteome</keyword>
<evidence type="ECO:0000313" key="3">
    <source>
        <dbReference type="Proteomes" id="UP001201449"/>
    </source>
</evidence>
<evidence type="ECO:0000256" key="1">
    <source>
        <dbReference type="SAM" id="Coils"/>
    </source>
</evidence>
<comment type="caution">
    <text evidence="2">The sequence shown here is derived from an EMBL/GenBank/DDBJ whole genome shotgun (WGS) entry which is preliminary data.</text>
</comment>
<proteinExistence type="predicted"/>
<feature type="coiled-coil region" evidence="1">
    <location>
        <begin position="12"/>
        <end position="66"/>
    </location>
</feature>
<dbReference type="RefSeq" id="WP_234862238.1">
    <property type="nucleotide sequence ID" value="NZ_JAKEVZ010000011.1"/>
</dbReference>
<dbReference type="Proteomes" id="UP001201449">
    <property type="component" value="Unassembled WGS sequence"/>
</dbReference>
<dbReference type="EMBL" id="JAKEVZ010000011">
    <property type="protein sequence ID" value="MCF1752342.1"/>
    <property type="molecule type" value="Genomic_DNA"/>
</dbReference>
<protein>
    <submittedName>
        <fullName evidence="2">Uncharacterized protein</fullName>
    </submittedName>
</protein>